<evidence type="ECO:0000313" key="10">
    <source>
        <dbReference type="Proteomes" id="UP001277761"/>
    </source>
</evidence>
<proteinExistence type="inferred from homology"/>
<dbReference type="SUPFAM" id="SSF81345">
    <property type="entry name" value="ABC transporter involved in vitamin B12 uptake, BtuC"/>
    <property type="match status" value="1"/>
</dbReference>
<feature type="transmembrane region" description="Helical" evidence="8">
    <location>
        <begin position="69"/>
        <end position="86"/>
    </location>
</feature>
<protein>
    <submittedName>
        <fullName evidence="9">Iron chelate uptake ABC transporter family permease subunit</fullName>
    </submittedName>
</protein>
<dbReference type="Gene3D" id="1.10.3470.10">
    <property type="entry name" value="ABC transporter involved in vitamin B12 uptake, BtuC"/>
    <property type="match status" value="1"/>
</dbReference>
<accession>A0ABU4VL53</accession>
<dbReference type="Proteomes" id="UP001277761">
    <property type="component" value="Unassembled WGS sequence"/>
</dbReference>
<dbReference type="InterPro" id="IPR000522">
    <property type="entry name" value="ABC_transptr_permease_BtuC"/>
</dbReference>
<evidence type="ECO:0000313" key="9">
    <source>
        <dbReference type="EMBL" id="MDX8152574.1"/>
    </source>
</evidence>
<gene>
    <name evidence="9" type="ORF">SK069_13290</name>
</gene>
<keyword evidence="6 8" id="KW-1133">Transmembrane helix</keyword>
<comment type="caution">
    <text evidence="9">The sequence shown here is derived from an EMBL/GenBank/DDBJ whole genome shotgun (WGS) entry which is preliminary data.</text>
</comment>
<dbReference type="InterPro" id="IPR037294">
    <property type="entry name" value="ABC_BtuC-like"/>
</dbReference>
<feature type="transmembrane region" description="Helical" evidence="8">
    <location>
        <begin position="156"/>
        <end position="175"/>
    </location>
</feature>
<dbReference type="PANTHER" id="PTHR30472">
    <property type="entry name" value="FERRIC ENTEROBACTIN TRANSPORT SYSTEM PERMEASE PROTEIN"/>
    <property type="match status" value="1"/>
</dbReference>
<keyword evidence="4" id="KW-1003">Cell membrane</keyword>
<evidence type="ECO:0000256" key="5">
    <source>
        <dbReference type="ARBA" id="ARBA00022692"/>
    </source>
</evidence>
<dbReference type="Pfam" id="PF01032">
    <property type="entry name" value="FecCD"/>
    <property type="match status" value="1"/>
</dbReference>
<comment type="subcellular location">
    <subcellularLocation>
        <location evidence="1">Cell membrane</location>
        <topology evidence="1">Multi-pass membrane protein</topology>
    </subcellularLocation>
</comment>
<reference evidence="9 10" key="1">
    <citation type="submission" date="2023-11" db="EMBL/GenBank/DDBJ databases">
        <authorList>
            <person name="Xu M."/>
            <person name="Jiang T."/>
        </authorList>
    </citation>
    <scope>NUCLEOTIDE SEQUENCE [LARGE SCALE GENOMIC DNA]</scope>
    <source>
        <strain evidence="9 10">SD</strain>
    </source>
</reference>
<dbReference type="CDD" id="cd06550">
    <property type="entry name" value="TM_ABC_iron-siderophores_like"/>
    <property type="match status" value="1"/>
</dbReference>
<evidence type="ECO:0000256" key="6">
    <source>
        <dbReference type="ARBA" id="ARBA00022989"/>
    </source>
</evidence>
<evidence type="ECO:0000256" key="2">
    <source>
        <dbReference type="ARBA" id="ARBA00007935"/>
    </source>
</evidence>
<keyword evidence="3" id="KW-0813">Transport</keyword>
<dbReference type="PANTHER" id="PTHR30472:SF1">
    <property type="entry name" value="FE(3+) DICITRATE TRANSPORT SYSTEM PERMEASE PROTEIN FECC-RELATED"/>
    <property type="match status" value="1"/>
</dbReference>
<feature type="transmembrane region" description="Helical" evidence="8">
    <location>
        <begin position="124"/>
        <end position="144"/>
    </location>
</feature>
<keyword evidence="10" id="KW-1185">Reference proteome</keyword>
<evidence type="ECO:0000256" key="1">
    <source>
        <dbReference type="ARBA" id="ARBA00004651"/>
    </source>
</evidence>
<evidence type="ECO:0000256" key="8">
    <source>
        <dbReference type="SAM" id="Phobius"/>
    </source>
</evidence>
<comment type="similarity">
    <text evidence="2">Belongs to the binding-protein-dependent transport system permease family. FecCD subfamily.</text>
</comment>
<sequence length="338" mass="34591">MRRPTVSVRGTPARATGLLLAALLLLVAVVLSVSVGSRSIPIADVWSLVVHRDDSEASLIVHEVRLPRTVLGLLVGAGLGLAGALLQALTRNPLADPGLLGVTYGAAAAVVVAVALLGPVAPALQVWFAILGAGAATAVVYVVAGGSRATPVRLALAGIAMTFALYAVVRGATILDRSALERYRFWQVGSLSGQDPDRVLQMAPFLAVGIVLALLLARPLNALALGDEAGRALGLRAGATRTTTIVAATLLAGAATAAAGPLAFVGLVVPHVARILAGPDHRWSLPYALVLAPALLLLADVVGRVVASPQELRVSIVISLIGGPVFILLVRRRGVPRL</sequence>
<evidence type="ECO:0000256" key="7">
    <source>
        <dbReference type="ARBA" id="ARBA00023136"/>
    </source>
</evidence>
<feature type="transmembrane region" description="Helical" evidence="8">
    <location>
        <begin position="202"/>
        <end position="224"/>
    </location>
</feature>
<organism evidence="9 10">
    <name type="scientific">Patulibacter brassicae</name>
    <dbReference type="NCBI Taxonomy" id="1705717"/>
    <lineage>
        <taxon>Bacteria</taxon>
        <taxon>Bacillati</taxon>
        <taxon>Actinomycetota</taxon>
        <taxon>Thermoleophilia</taxon>
        <taxon>Solirubrobacterales</taxon>
        <taxon>Patulibacteraceae</taxon>
        <taxon>Patulibacter</taxon>
    </lineage>
</organism>
<dbReference type="RefSeq" id="WP_319954728.1">
    <property type="nucleotide sequence ID" value="NZ_JAXAVX010000006.1"/>
</dbReference>
<feature type="transmembrane region" description="Helical" evidence="8">
    <location>
        <begin position="285"/>
        <end position="307"/>
    </location>
</feature>
<keyword evidence="7 8" id="KW-0472">Membrane</keyword>
<feature type="transmembrane region" description="Helical" evidence="8">
    <location>
        <begin position="98"/>
        <end position="118"/>
    </location>
</feature>
<dbReference type="EMBL" id="JAXAVX010000006">
    <property type="protein sequence ID" value="MDX8152574.1"/>
    <property type="molecule type" value="Genomic_DNA"/>
</dbReference>
<keyword evidence="5 8" id="KW-0812">Transmembrane</keyword>
<name>A0ABU4VL53_9ACTN</name>
<evidence type="ECO:0000256" key="3">
    <source>
        <dbReference type="ARBA" id="ARBA00022448"/>
    </source>
</evidence>
<evidence type="ECO:0000256" key="4">
    <source>
        <dbReference type="ARBA" id="ARBA00022475"/>
    </source>
</evidence>
<feature type="transmembrane region" description="Helical" evidence="8">
    <location>
        <begin position="314"/>
        <end position="331"/>
    </location>
</feature>
<feature type="transmembrane region" description="Helical" evidence="8">
    <location>
        <begin position="245"/>
        <end position="273"/>
    </location>
</feature>